<feature type="region of interest" description="Disordered" evidence="11">
    <location>
        <begin position="720"/>
        <end position="759"/>
    </location>
</feature>
<comment type="similarity">
    <text evidence="2">Belongs to the shroom family.</text>
</comment>
<keyword evidence="7 9" id="KW-0009">Actin-binding</keyword>
<protein>
    <recommendedName>
        <fullName evidence="17">PDZ domain-containing protein</fullName>
    </recommendedName>
</protein>
<keyword evidence="16" id="KW-1185">Reference proteome</keyword>
<evidence type="ECO:0000256" key="6">
    <source>
        <dbReference type="ARBA" id="ARBA00022701"/>
    </source>
</evidence>
<comment type="subcellular location">
    <subcellularLocation>
        <location evidence="1">Cytoplasm</location>
        <location evidence="1">Cytoskeleton</location>
    </subcellularLocation>
</comment>
<evidence type="ECO:0000259" key="12">
    <source>
        <dbReference type="PROSITE" id="PS50106"/>
    </source>
</evidence>
<feature type="coiled-coil region" evidence="10">
    <location>
        <begin position="1685"/>
        <end position="1712"/>
    </location>
</feature>
<feature type="compositionally biased region" description="Basic and acidic residues" evidence="11">
    <location>
        <begin position="293"/>
        <end position="303"/>
    </location>
</feature>
<feature type="compositionally biased region" description="Polar residues" evidence="11">
    <location>
        <begin position="265"/>
        <end position="274"/>
    </location>
</feature>
<dbReference type="PROSITE" id="PS50106">
    <property type="entry name" value="PDZ"/>
    <property type="match status" value="1"/>
</dbReference>
<dbReference type="STRING" id="333673.A0A3M0JZU6"/>
<dbReference type="Gene3D" id="6.10.250.3120">
    <property type="match status" value="1"/>
</dbReference>
<dbReference type="GO" id="GO:0005874">
    <property type="term" value="C:microtubule"/>
    <property type="evidence" value="ECO:0007669"/>
    <property type="project" value="UniProtKB-KW"/>
</dbReference>
<evidence type="ECO:0008006" key="17">
    <source>
        <dbReference type="Google" id="ProtNLM"/>
    </source>
</evidence>
<feature type="region of interest" description="Disordered" evidence="11">
    <location>
        <begin position="783"/>
        <end position="802"/>
    </location>
</feature>
<keyword evidence="10" id="KW-0175">Coiled coil</keyword>
<feature type="region of interest" description="Disordered" evidence="11">
    <location>
        <begin position="1515"/>
        <end position="1540"/>
    </location>
</feature>
<dbReference type="GO" id="GO:0007015">
    <property type="term" value="P:actin filament organization"/>
    <property type="evidence" value="ECO:0007669"/>
    <property type="project" value="TreeGrafter"/>
</dbReference>
<evidence type="ECO:0000256" key="2">
    <source>
        <dbReference type="ARBA" id="ARBA00006469"/>
    </source>
</evidence>
<dbReference type="InterPro" id="IPR001478">
    <property type="entry name" value="PDZ"/>
</dbReference>
<feature type="region of interest" description="Disordered" evidence="11">
    <location>
        <begin position="1368"/>
        <end position="1400"/>
    </location>
</feature>
<organism evidence="15 16">
    <name type="scientific">Hirundo rustica rustica</name>
    <dbReference type="NCBI Taxonomy" id="333673"/>
    <lineage>
        <taxon>Eukaryota</taxon>
        <taxon>Metazoa</taxon>
        <taxon>Chordata</taxon>
        <taxon>Craniata</taxon>
        <taxon>Vertebrata</taxon>
        <taxon>Euteleostomi</taxon>
        <taxon>Archelosauria</taxon>
        <taxon>Archosauria</taxon>
        <taxon>Dinosauria</taxon>
        <taxon>Saurischia</taxon>
        <taxon>Theropoda</taxon>
        <taxon>Coelurosauria</taxon>
        <taxon>Aves</taxon>
        <taxon>Neognathae</taxon>
        <taxon>Neoaves</taxon>
        <taxon>Telluraves</taxon>
        <taxon>Australaves</taxon>
        <taxon>Passeriformes</taxon>
        <taxon>Sylvioidea</taxon>
        <taxon>Hirundinidae</taxon>
        <taxon>Hirundo</taxon>
    </lineage>
</organism>
<name>A0A3M0JZU6_HIRRU</name>
<keyword evidence="4" id="KW-0963">Cytoplasm</keyword>
<dbReference type="OrthoDB" id="10063560at2759"/>
<dbReference type="PROSITE" id="PS51306">
    <property type="entry name" value="ASD1"/>
    <property type="match status" value="1"/>
</dbReference>
<dbReference type="Proteomes" id="UP000269221">
    <property type="component" value="Unassembled WGS sequence"/>
</dbReference>
<feature type="compositionally biased region" description="Basic and acidic residues" evidence="11">
    <location>
        <begin position="1217"/>
        <end position="1226"/>
    </location>
</feature>
<feature type="domain" description="PDZ" evidence="12">
    <location>
        <begin position="44"/>
        <end position="126"/>
    </location>
</feature>
<dbReference type="GO" id="GO:0030864">
    <property type="term" value="C:cortical actin cytoskeleton"/>
    <property type="evidence" value="ECO:0007669"/>
    <property type="project" value="TreeGrafter"/>
</dbReference>
<dbReference type="InterPro" id="IPR036034">
    <property type="entry name" value="PDZ_sf"/>
</dbReference>
<evidence type="ECO:0000256" key="10">
    <source>
        <dbReference type="SAM" id="Coils"/>
    </source>
</evidence>
<feature type="compositionally biased region" description="Basic and acidic residues" evidence="11">
    <location>
        <begin position="920"/>
        <end position="940"/>
    </location>
</feature>
<feature type="region of interest" description="Disordered" evidence="11">
    <location>
        <begin position="1134"/>
        <end position="1153"/>
    </location>
</feature>
<evidence type="ECO:0000259" key="13">
    <source>
        <dbReference type="PROSITE" id="PS51306"/>
    </source>
</evidence>
<feature type="compositionally biased region" description="Polar residues" evidence="11">
    <location>
        <begin position="1278"/>
        <end position="1290"/>
    </location>
</feature>
<feature type="region of interest" description="Disordered" evidence="11">
    <location>
        <begin position="903"/>
        <end position="977"/>
    </location>
</feature>
<dbReference type="CDD" id="cd06750">
    <property type="entry name" value="PDZ_shroom2_3_4-like"/>
    <property type="match status" value="1"/>
</dbReference>
<accession>A0A3M0JZU6</accession>
<dbReference type="Gene3D" id="2.30.42.10">
    <property type="match status" value="1"/>
</dbReference>
<dbReference type="SUPFAM" id="SSF50156">
    <property type="entry name" value="PDZ domain-like"/>
    <property type="match status" value="1"/>
</dbReference>
<evidence type="ECO:0000256" key="8">
    <source>
        <dbReference type="ARBA" id="ARBA00023212"/>
    </source>
</evidence>
<feature type="compositionally biased region" description="Polar residues" evidence="11">
    <location>
        <begin position="1176"/>
        <end position="1188"/>
    </location>
</feature>
<feature type="domain" description="ASD2" evidence="14">
    <location>
        <begin position="1468"/>
        <end position="1765"/>
    </location>
</feature>
<feature type="compositionally biased region" description="Basic and acidic residues" evidence="11">
    <location>
        <begin position="1368"/>
        <end position="1377"/>
    </location>
</feature>
<evidence type="ECO:0000259" key="14">
    <source>
        <dbReference type="PROSITE" id="PS51307"/>
    </source>
</evidence>
<sequence>MEDVGLRGGRERLAVGDPRLGAGLVEPGPVMVMVEQRAAEGYKLVEVQLTGGAPWGFTLKGGREHGEPLIITKIEDGSKAAAVDKLLAGDEIVGINDVGLSGFRQEAICLVKGSHKTLKLVVKRKMQVVVDIVAQKMPSENDIHVARNYLIKILTSSMSSCSSHDLSNSWDQSSLYRTSDQFSSLGSMDSWDHTPQVAQYGRLSSARSNSSIDHLGSQSKRDSAYGSFSTSSSTPDHTLSNADTSSTENMLYKVGPWETSKHGSKSGQFLNDSSVTEDKPGYLPAPIQYENNKSPRTEEHPDGKLTSLGRSSFGPVWYIPDKKKSSSPPPPPPPLRSDSFAATKGHEKTHGPVYSEGASTQHFTALNRSQPRSDWSLETAEQQRRPSRACDRRISCSHYKSDLSSEHGFSSAGERYSSNAGTVNKLQPSLSSTDVRFAQTAYTYHHQHQYSDESTFYHSARTLAAPKDQQHYLSYSGIQELAADHFHGYSPHQASLLSTSSLNSAAEQKVDNTGQSRYYCVTAKQPAQGSSKPLQVKDDSWKPAVGTDVSFGPHENSAVIKMAPNPKYYLPQQSYESSLTRYENSSHYPVDREGDSRCVVVEESKKPNHTEKSGQRKSCENSSEESESRHGQQEYVKGCVLTTENRSQQDFRWEKDESSKISPQRTPMLHSLAQEGKKQSDNNPEAVTEQQTSFDTHLSKQARRSDRFATTLRNEIQMRRAKLQKSRSTATLVGSSETEECSETWKPDSAENITTSPDTNFTSTYKDHLKEAQARVLSATSFKRRDLEPSPAEYLPRSPERKTGSYNSSLLALVSEDVSGFLEATQAKPNPTGSGTHHVSRIGARKRFTTEQKLKSYSEPEKMNEVGMSEDECHAHCRPDISEEALGSFADRWKFFEETSKPAFRKSSQKPGLHGLAEGQPERPDRKVQEGEELWYERRGRVASVGPETARASKDSVHHGSSNRTAERIGKSAQPQRLGTFAEYEASWKEQWKPIEPRGSGRYHSADNILDTGHEQHGKSQYTHERSRSSPSTDFYKQEVSVEVRRQAEDLKEDGECIFSNINKLDERNCTVRLHAHQEQQQAIVQGRTKTFSNIGMQADTGALRENPQEKSDQLYQNLGHKWKSSVRPLHVQEPTVLPHESRGRSGTLPSDYRYSQENVNEKSKDHSLPHLPYSEPQTLNENHSCQSWGEEEENHRIEPVLLNKKRGPAPQRPPPPKRDKYRRPDISAPSLGTSSESLLAAASRPFLSSSPSTAEVFASQSSLCQSPAAFSGKPKSANPQQLQQVSSTENVCQYLEEKTHLKSESSKYRYLQKPGMESSRSPSPQFAPQKLTDKPPVSLQDENPARIERVIDNNTTVKMVPIKIVHSESSAEKESRQSLVSTMEPPALPSGLEKDQIKTLSTSEQSYSRFCAYTRQGVEPEPEARTKPVDPQPAEEPGSNLKDSSAATQASNYVKAKEKTFEDWKSEELAREIVGRDKSLADILDPNVKIKTTMDLMVGIFPKDEHLLEEAQQRRKLLPKVPSPKISEEKKEEQSAPSAISLTTNSTYYSTSAPKAELLIKMKDMQEQQQQQQSEDDSEDELDHDLSEKKQELIDSISRKLQVLREARETLLEDIQANNILGEEVEAIVKEVCKPNEFDKFKMFIGDLDKVVNLLLSLSGRLARVENALNNLDDSTSPEERRTLVDKQKLLTQQHEDAKELKENLDRRERIVFDILANYLSEENLADYEHFVKMKSALIIEQRELEDKIKLGEEQLKCLTDSLQPERLK</sequence>
<feature type="region of interest" description="Disordered" evidence="11">
    <location>
        <begin position="995"/>
        <end position="1036"/>
    </location>
</feature>
<dbReference type="Pfam" id="PF08687">
    <property type="entry name" value="ASD2"/>
    <property type="match status" value="1"/>
</dbReference>
<evidence type="ECO:0000256" key="5">
    <source>
        <dbReference type="ARBA" id="ARBA00022553"/>
    </source>
</evidence>
<feature type="compositionally biased region" description="Basic and acidic residues" evidence="11">
    <location>
        <begin position="603"/>
        <end position="619"/>
    </location>
</feature>
<feature type="region of interest" description="Disordered" evidence="11">
    <location>
        <begin position="1159"/>
        <end position="1235"/>
    </location>
</feature>
<evidence type="ECO:0000256" key="3">
    <source>
        <dbReference type="ARBA" id="ARBA00022473"/>
    </source>
</evidence>
<evidence type="ECO:0000256" key="4">
    <source>
        <dbReference type="ARBA" id="ARBA00022490"/>
    </source>
</evidence>
<dbReference type="FunFam" id="2.30.42.10:FF:000100">
    <property type="entry name" value="Shroom family member 2"/>
    <property type="match status" value="1"/>
</dbReference>
<keyword evidence="3" id="KW-0217">Developmental protein</keyword>
<keyword evidence="8" id="KW-0206">Cytoskeleton</keyword>
<comment type="caution">
    <text evidence="15">The sequence shown here is derived from an EMBL/GenBank/DDBJ whole genome shotgun (WGS) entry which is preliminary data.</text>
</comment>
<keyword evidence="5" id="KW-0597">Phosphoprotein</keyword>
<dbReference type="InterPro" id="IPR027685">
    <property type="entry name" value="Shroom_fam"/>
</dbReference>
<feature type="compositionally biased region" description="Basic and acidic residues" evidence="11">
    <location>
        <begin position="1160"/>
        <end position="1169"/>
    </location>
</feature>
<feature type="region of interest" description="Disordered" evidence="11">
    <location>
        <begin position="603"/>
        <end position="640"/>
    </location>
</feature>
<feature type="region of interest" description="Disordered" evidence="11">
    <location>
        <begin position="672"/>
        <end position="705"/>
    </location>
</feature>
<evidence type="ECO:0000256" key="7">
    <source>
        <dbReference type="ARBA" id="ARBA00023203"/>
    </source>
</evidence>
<feature type="compositionally biased region" description="Acidic residues" evidence="11">
    <location>
        <begin position="1575"/>
        <end position="1584"/>
    </location>
</feature>
<dbReference type="GO" id="GO:0051015">
    <property type="term" value="F:actin filament binding"/>
    <property type="evidence" value="ECO:0007669"/>
    <property type="project" value="InterPro"/>
</dbReference>
<dbReference type="GO" id="GO:0043296">
    <property type="term" value="C:apical junction complex"/>
    <property type="evidence" value="ECO:0007669"/>
    <property type="project" value="TreeGrafter"/>
</dbReference>
<dbReference type="SMART" id="SM00228">
    <property type="entry name" value="PDZ"/>
    <property type="match status" value="1"/>
</dbReference>
<feature type="compositionally biased region" description="Basic and acidic residues" evidence="11">
    <location>
        <begin position="1012"/>
        <end position="1028"/>
    </location>
</feature>
<evidence type="ECO:0000313" key="15">
    <source>
        <dbReference type="EMBL" id="RMC06482.1"/>
    </source>
</evidence>
<feature type="region of interest" description="Disordered" evidence="11">
    <location>
        <begin position="1304"/>
        <end position="1353"/>
    </location>
</feature>
<dbReference type="GO" id="GO:0005912">
    <property type="term" value="C:adherens junction"/>
    <property type="evidence" value="ECO:0007669"/>
    <property type="project" value="TreeGrafter"/>
</dbReference>
<proteinExistence type="inferred from homology"/>
<dbReference type="EMBL" id="QRBI01000120">
    <property type="protein sequence ID" value="RMC06482.1"/>
    <property type="molecule type" value="Genomic_DNA"/>
</dbReference>
<feature type="compositionally biased region" description="Polar residues" evidence="11">
    <location>
        <begin position="357"/>
        <end position="373"/>
    </location>
</feature>
<feature type="domain" description="ASD1" evidence="13">
    <location>
        <begin position="769"/>
        <end position="867"/>
    </location>
</feature>
<reference evidence="15 16" key="1">
    <citation type="submission" date="2018-07" db="EMBL/GenBank/DDBJ databases">
        <title>A high quality draft genome assembly of the barn swallow (H. rustica rustica).</title>
        <authorList>
            <person name="Formenti G."/>
            <person name="Chiara M."/>
            <person name="Poveda L."/>
            <person name="Francoijs K.-J."/>
            <person name="Bonisoli-Alquati A."/>
            <person name="Canova L."/>
            <person name="Gianfranceschi L."/>
            <person name="Horner D.S."/>
            <person name="Saino N."/>
        </authorList>
    </citation>
    <scope>NUCLEOTIDE SEQUENCE [LARGE SCALE GENOMIC DNA]</scope>
    <source>
        <strain evidence="15">Chelidonia</strain>
        <tissue evidence="15">Blood</tissue>
    </source>
</reference>
<evidence type="ECO:0000256" key="1">
    <source>
        <dbReference type="ARBA" id="ARBA00004245"/>
    </source>
</evidence>
<keyword evidence="6" id="KW-0493">Microtubule</keyword>
<feature type="region of interest" description="Disordered" evidence="11">
    <location>
        <begin position="529"/>
        <end position="549"/>
    </location>
</feature>
<feature type="compositionally biased region" description="Polar residues" evidence="11">
    <location>
        <begin position="681"/>
        <end position="696"/>
    </location>
</feature>
<evidence type="ECO:0000313" key="16">
    <source>
        <dbReference type="Proteomes" id="UP000269221"/>
    </source>
</evidence>
<dbReference type="GO" id="GO:0016324">
    <property type="term" value="C:apical plasma membrane"/>
    <property type="evidence" value="ECO:0007669"/>
    <property type="project" value="TreeGrafter"/>
</dbReference>
<dbReference type="InterPro" id="IPR014800">
    <property type="entry name" value="ASD1_dom"/>
</dbReference>
<dbReference type="PROSITE" id="PS51307">
    <property type="entry name" value="ASD2"/>
    <property type="match status" value="1"/>
</dbReference>
<dbReference type="InterPro" id="IPR014799">
    <property type="entry name" value="ASD2_dom"/>
</dbReference>
<feature type="compositionally biased region" description="Polar residues" evidence="11">
    <location>
        <begin position="235"/>
        <end position="249"/>
    </location>
</feature>
<dbReference type="PANTHER" id="PTHR15012:SF8">
    <property type="entry name" value="PROTEIN SHROOM2"/>
    <property type="match status" value="1"/>
</dbReference>
<dbReference type="Pfam" id="PF08688">
    <property type="entry name" value="ASD1"/>
    <property type="match status" value="1"/>
</dbReference>
<feature type="region of interest" description="Disordered" evidence="11">
    <location>
        <begin position="1417"/>
        <end position="1450"/>
    </location>
</feature>
<dbReference type="PANTHER" id="PTHR15012">
    <property type="entry name" value="APICAL PROTEIN/SHROOM-RELATED"/>
    <property type="match status" value="1"/>
</dbReference>
<feature type="region of interest" description="Disordered" evidence="11">
    <location>
        <begin position="204"/>
        <end position="389"/>
    </location>
</feature>
<feature type="compositionally biased region" description="Polar residues" evidence="11">
    <location>
        <begin position="726"/>
        <end position="736"/>
    </location>
</feature>
<evidence type="ECO:0000256" key="11">
    <source>
        <dbReference type="SAM" id="MobiDB-lite"/>
    </source>
</evidence>
<feature type="compositionally biased region" description="Polar residues" evidence="11">
    <location>
        <begin position="205"/>
        <end position="218"/>
    </location>
</feature>
<gene>
    <name evidence="15" type="ORF">DUI87_15918</name>
</gene>
<feature type="region of interest" description="Disordered" evidence="11">
    <location>
        <begin position="1267"/>
        <end position="1290"/>
    </location>
</feature>
<dbReference type="Pfam" id="PF00595">
    <property type="entry name" value="PDZ"/>
    <property type="match status" value="1"/>
</dbReference>
<evidence type="ECO:0000256" key="9">
    <source>
        <dbReference type="PROSITE-ProRule" id="PRU00637"/>
    </source>
</evidence>
<feature type="region of interest" description="Disordered" evidence="11">
    <location>
        <begin position="1565"/>
        <end position="1586"/>
    </location>
</feature>